<dbReference type="GO" id="GO:0032454">
    <property type="term" value="F:histone H3K9 demethylase activity"/>
    <property type="evidence" value="ECO:0007669"/>
    <property type="project" value="InterPro"/>
</dbReference>
<dbReference type="PANTHER" id="PTHR12549:SF11">
    <property type="entry name" value="LYSINE-SPECIFIC DEMETHYLASE JMJ25"/>
    <property type="match status" value="1"/>
</dbReference>
<proteinExistence type="inferred from homology"/>
<dbReference type="Pfam" id="PF02373">
    <property type="entry name" value="JmjC"/>
    <property type="match status" value="1"/>
</dbReference>
<reference evidence="7" key="1">
    <citation type="journal article" date="2020" name="Nat. Commun.">
        <title>Genome assembly of wild tea tree DASZ reveals pedigree and selection history of tea varieties.</title>
        <authorList>
            <person name="Zhang W."/>
            <person name="Zhang Y."/>
            <person name="Qiu H."/>
            <person name="Guo Y."/>
            <person name="Wan H."/>
            <person name="Zhang X."/>
            <person name="Scossa F."/>
            <person name="Alseekh S."/>
            <person name="Zhang Q."/>
            <person name="Wang P."/>
            <person name="Xu L."/>
            <person name="Schmidt M.H."/>
            <person name="Jia X."/>
            <person name="Li D."/>
            <person name="Zhu A."/>
            <person name="Guo F."/>
            <person name="Chen W."/>
            <person name="Ni D."/>
            <person name="Usadel B."/>
            <person name="Fernie A.R."/>
            <person name="Wen W."/>
        </authorList>
    </citation>
    <scope>NUCLEOTIDE SEQUENCE [LARGE SCALE GENOMIC DNA]</scope>
    <source>
        <strain evidence="7">cv. G240</strain>
    </source>
</reference>
<keyword evidence="7" id="KW-1185">Reference proteome</keyword>
<evidence type="ECO:0000256" key="1">
    <source>
        <dbReference type="ARBA" id="ARBA00004123"/>
    </source>
</evidence>
<comment type="subcellular location">
    <subcellularLocation>
        <location evidence="1">Nucleus</location>
    </subcellularLocation>
</comment>
<keyword evidence="4" id="KW-0539">Nucleus</keyword>
<sequence>MKKSTYDYDSVVHPIHDQTFYLTLEHKRKLKEEYGIEPWTFVQKLGDAVFIPAGCPYQVRNLKSCIKVDLDFVSPENLSECIRLTEEVRLLPENHRAKEDKLEVDHMTISL</sequence>
<dbReference type="EMBL" id="JACBKZ010000011">
    <property type="protein sequence ID" value="KAF5939506.1"/>
    <property type="molecule type" value="Genomic_DNA"/>
</dbReference>
<protein>
    <recommendedName>
        <fullName evidence="5">JmjC domain-containing protein</fullName>
    </recommendedName>
</protein>
<dbReference type="InterPro" id="IPR003347">
    <property type="entry name" value="JmjC_dom"/>
</dbReference>
<gene>
    <name evidence="6" type="ORF">HYC85_023765</name>
</gene>
<dbReference type="Gene3D" id="2.60.120.650">
    <property type="entry name" value="Cupin"/>
    <property type="match status" value="1"/>
</dbReference>
<feature type="domain" description="JmjC" evidence="5">
    <location>
        <begin position="1"/>
        <end position="89"/>
    </location>
</feature>
<dbReference type="GO" id="GO:0000118">
    <property type="term" value="C:histone deacetylase complex"/>
    <property type="evidence" value="ECO:0007669"/>
    <property type="project" value="TreeGrafter"/>
</dbReference>
<dbReference type="Proteomes" id="UP000593564">
    <property type="component" value="Unassembled WGS sequence"/>
</dbReference>
<dbReference type="SMART" id="SM00558">
    <property type="entry name" value="JmjC"/>
    <property type="match status" value="1"/>
</dbReference>
<dbReference type="GO" id="GO:0046872">
    <property type="term" value="F:metal ion binding"/>
    <property type="evidence" value="ECO:0007669"/>
    <property type="project" value="UniProtKB-KW"/>
</dbReference>
<name>A0A7J7GJB6_CAMSI</name>
<evidence type="ECO:0000259" key="5">
    <source>
        <dbReference type="PROSITE" id="PS51184"/>
    </source>
</evidence>
<dbReference type="GO" id="GO:0003712">
    <property type="term" value="F:transcription coregulator activity"/>
    <property type="evidence" value="ECO:0007669"/>
    <property type="project" value="TreeGrafter"/>
</dbReference>
<dbReference type="PROSITE" id="PS51184">
    <property type="entry name" value="JMJC"/>
    <property type="match status" value="1"/>
</dbReference>
<dbReference type="InterPro" id="IPR045109">
    <property type="entry name" value="LSDs-like"/>
</dbReference>
<evidence type="ECO:0000256" key="2">
    <source>
        <dbReference type="ARBA" id="ARBA00006801"/>
    </source>
</evidence>
<dbReference type="SUPFAM" id="SSF51197">
    <property type="entry name" value="Clavaminate synthase-like"/>
    <property type="match status" value="1"/>
</dbReference>
<evidence type="ECO:0000256" key="4">
    <source>
        <dbReference type="ARBA" id="ARBA00023242"/>
    </source>
</evidence>
<reference evidence="6 7" key="2">
    <citation type="submission" date="2020-07" db="EMBL/GenBank/DDBJ databases">
        <title>Genome assembly of wild tea tree DASZ reveals pedigree and selection history of tea varieties.</title>
        <authorList>
            <person name="Zhang W."/>
        </authorList>
    </citation>
    <scope>NUCLEOTIDE SEQUENCE [LARGE SCALE GENOMIC DNA]</scope>
    <source>
        <strain evidence="7">cv. G240</strain>
        <tissue evidence="6">Leaf</tissue>
    </source>
</reference>
<dbReference type="GO" id="GO:0031490">
    <property type="term" value="F:chromatin DNA binding"/>
    <property type="evidence" value="ECO:0007669"/>
    <property type="project" value="TreeGrafter"/>
</dbReference>
<dbReference type="PANTHER" id="PTHR12549">
    <property type="entry name" value="JMJC DOMAIN-CONTAINING HISTONE DEMETHYLATION PROTEIN"/>
    <property type="match status" value="1"/>
</dbReference>
<comment type="similarity">
    <text evidence="2">Belongs to the JARID1 histone demethylase family.</text>
</comment>
<comment type="caution">
    <text evidence="6">The sequence shown here is derived from an EMBL/GenBank/DDBJ whole genome shotgun (WGS) entry which is preliminary data.</text>
</comment>
<dbReference type="AlphaFoldDB" id="A0A7J7GJB6"/>
<evidence type="ECO:0000313" key="7">
    <source>
        <dbReference type="Proteomes" id="UP000593564"/>
    </source>
</evidence>
<evidence type="ECO:0000256" key="3">
    <source>
        <dbReference type="ARBA" id="ARBA00022723"/>
    </source>
</evidence>
<dbReference type="GO" id="GO:0000785">
    <property type="term" value="C:chromatin"/>
    <property type="evidence" value="ECO:0007669"/>
    <property type="project" value="TreeGrafter"/>
</dbReference>
<dbReference type="GO" id="GO:0006357">
    <property type="term" value="P:regulation of transcription by RNA polymerase II"/>
    <property type="evidence" value="ECO:0007669"/>
    <property type="project" value="TreeGrafter"/>
</dbReference>
<keyword evidence="3" id="KW-0479">Metal-binding</keyword>
<organism evidence="6 7">
    <name type="scientific">Camellia sinensis</name>
    <name type="common">Tea plant</name>
    <name type="synonym">Thea sinensis</name>
    <dbReference type="NCBI Taxonomy" id="4442"/>
    <lineage>
        <taxon>Eukaryota</taxon>
        <taxon>Viridiplantae</taxon>
        <taxon>Streptophyta</taxon>
        <taxon>Embryophyta</taxon>
        <taxon>Tracheophyta</taxon>
        <taxon>Spermatophyta</taxon>
        <taxon>Magnoliopsida</taxon>
        <taxon>eudicotyledons</taxon>
        <taxon>Gunneridae</taxon>
        <taxon>Pentapetalae</taxon>
        <taxon>asterids</taxon>
        <taxon>Ericales</taxon>
        <taxon>Theaceae</taxon>
        <taxon>Camellia</taxon>
    </lineage>
</organism>
<evidence type="ECO:0000313" key="6">
    <source>
        <dbReference type="EMBL" id="KAF5939506.1"/>
    </source>
</evidence>
<accession>A0A7J7GJB6</accession>